<comment type="caution">
    <text evidence="1">The sequence shown here is derived from an EMBL/GenBank/DDBJ whole genome shotgun (WGS) entry which is preliminary data.</text>
</comment>
<dbReference type="Proteomes" id="UP000030816">
    <property type="component" value="Unassembled WGS sequence"/>
</dbReference>
<evidence type="ECO:0000313" key="2">
    <source>
        <dbReference type="Proteomes" id="UP000030816"/>
    </source>
</evidence>
<dbReference type="Gene3D" id="3.90.1410.10">
    <property type="entry name" value="set domain protein methyltransferase, domain 1"/>
    <property type="match status" value="1"/>
</dbReference>
<keyword evidence="2" id="KW-1185">Reference proteome</keyword>
<proteinExistence type="predicted"/>
<evidence type="ECO:0000313" key="1">
    <source>
        <dbReference type="EMBL" id="KHN98674.1"/>
    </source>
</evidence>
<dbReference type="InterPro" id="IPR050600">
    <property type="entry name" value="SETD3_SETD6_MTase"/>
</dbReference>
<dbReference type="GO" id="GO:0016279">
    <property type="term" value="F:protein-lysine N-methyltransferase activity"/>
    <property type="evidence" value="ECO:0007669"/>
    <property type="project" value="UniProtKB-ARBA"/>
</dbReference>
<protein>
    <submittedName>
        <fullName evidence="1">SET domain protein</fullName>
    </submittedName>
</protein>
<accession>A0A0B2WYM0</accession>
<reference evidence="1 2" key="1">
    <citation type="journal article" date="2014" name="Proc. Natl. Acad. Sci. U.S.A.">
        <title>Trajectory and genomic determinants of fungal-pathogen speciation and host adaptation.</title>
        <authorList>
            <person name="Hu X."/>
            <person name="Xiao G."/>
            <person name="Zheng P."/>
            <person name="Shang Y."/>
            <person name="Su Y."/>
            <person name="Zhang X."/>
            <person name="Liu X."/>
            <person name="Zhan S."/>
            <person name="St Leger R.J."/>
            <person name="Wang C."/>
        </authorList>
    </citation>
    <scope>NUCLEOTIDE SEQUENCE [LARGE SCALE GENOMIC DNA]</scope>
    <source>
        <strain evidence="1 2">ARSEF 1941</strain>
    </source>
</reference>
<organism evidence="1 2">
    <name type="scientific">Metarhizium album (strain ARSEF 1941)</name>
    <dbReference type="NCBI Taxonomy" id="1081103"/>
    <lineage>
        <taxon>Eukaryota</taxon>
        <taxon>Fungi</taxon>
        <taxon>Dikarya</taxon>
        <taxon>Ascomycota</taxon>
        <taxon>Pezizomycotina</taxon>
        <taxon>Sordariomycetes</taxon>
        <taxon>Hypocreomycetidae</taxon>
        <taxon>Hypocreales</taxon>
        <taxon>Clavicipitaceae</taxon>
        <taxon>Metarhizium</taxon>
    </lineage>
</organism>
<dbReference type="GeneID" id="63737591"/>
<name>A0A0B2WYM0_METAS</name>
<dbReference type="HOGENOM" id="CLU_041939_3_2_1"/>
<dbReference type="PANTHER" id="PTHR13271">
    <property type="entry name" value="UNCHARACTERIZED PUTATIVE METHYLTRANSFERASE"/>
    <property type="match status" value="1"/>
</dbReference>
<dbReference type="STRING" id="1081103.A0A0B2WYM0"/>
<dbReference type="EMBL" id="AZHE01000006">
    <property type="protein sequence ID" value="KHN98674.1"/>
    <property type="molecule type" value="Genomic_DNA"/>
</dbReference>
<dbReference type="OrthoDB" id="441812at2759"/>
<dbReference type="SUPFAM" id="SSF82199">
    <property type="entry name" value="SET domain"/>
    <property type="match status" value="1"/>
</dbReference>
<gene>
    <name evidence="1" type="ORF">MAM_03136</name>
</gene>
<dbReference type="AlphaFoldDB" id="A0A0B2WYM0"/>
<dbReference type="InterPro" id="IPR046341">
    <property type="entry name" value="SET_dom_sf"/>
</dbReference>
<dbReference type="RefSeq" id="XP_040679740.1">
    <property type="nucleotide sequence ID" value="XM_040821935.1"/>
</dbReference>
<dbReference type="PANTHER" id="PTHR13271:SF137">
    <property type="entry name" value="SET DOMAIN-CONTAINING PROTEIN"/>
    <property type="match status" value="1"/>
</dbReference>
<sequence>MLRTLNNTPAPIRRALGGSTVHAVLAASLCLETDADFAVWRAVLPTEADMETCMPLSWPAELQRRLPPRARSLLDEQRARFDADWAPVAAAYPSVPKARFLYSWHLVNSRTFYHVTRATERLPPADHMVLQPVADLFNHAPDGCSVAFDDAAFTVTTTHAVRPGDELFIRYGPHSNDALLVEYGFTLPPAANPWDEIGLDEYLCPLFTAGRRAELEDAGFWGGYMLDAQTACYRTHTALRMLCCPRAHWRDVLDGRRDEDADRDAVDHVLRRVLRKCGEHVASELAELERCAAANDTAARSLRERWLQMGDLVTATLARLRRDATPAL</sequence>